<feature type="compositionally biased region" description="Low complexity" evidence="1">
    <location>
        <begin position="99"/>
        <end position="108"/>
    </location>
</feature>
<keyword evidence="2" id="KW-0732">Signal</keyword>
<feature type="chain" id="PRO_5040823653" description="Right handed beta helix domain-containing protein" evidence="2">
    <location>
        <begin position="29"/>
        <end position="590"/>
    </location>
</feature>
<protein>
    <recommendedName>
        <fullName evidence="5">Right handed beta helix domain-containing protein</fullName>
    </recommendedName>
</protein>
<keyword evidence="4" id="KW-1185">Reference proteome</keyword>
<accession>A0A9X3IX73</accession>
<feature type="compositionally biased region" description="Low complexity" evidence="1">
    <location>
        <begin position="29"/>
        <end position="49"/>
    </location>
</feature>
<dbReference type="EMBL" id="JAPNKE010000002">
    <property type="protein sequence ID" value="MCY1006700.1"/>
    <property type="molecule type" value="Genomic_DNA"/>
</dbReference>
<feature type="signal peptide" evidence="2">
    <location>
        <begin position="1"/>
        <end position="28"/>
    </location>
</feature>
<feature type="region of interest" description="Disordered" evidence="1">
    <location>
        <begin position="81"/>
        <end position="120"/>
    </location>
</feature>
<reference evidence="3" key="1">
    <citation type="submission" date="2022-11" db="EMBL/GenBank/DDBJ databases">
        <title>Minimal conservation of predation-associated metabolite biosynthetic gene clusters underscores biosynthetic potential of Myxococcota including descriptions for ten novel species: Archangium lansinium sp. nov., Myxococcus landrumus sp. nov., Nannocystis bai.</title>
        <authorList>
            <person name="Ahearne A."/>
            <person name="Stevens C."/>
            <person name="Phillips K."/>
        </authorList>
    </citation>
    <scope>NUCLEOTIDE SEQUENCE</scope>
    <source>
        <strain evidence="3">Na p29</strain>
    </source>
</reference>
<dbReference type="RefSeq" id="WP_267769024.1">
    <property type="nucleotide sequence ID" value="NZ_JAPNKE010000002.1"/>
</dbReference>
<sequence>MRSPRAWSYVTFLASTVVLGACPSTPSATTDTDTDVGPTTGGQTQTMGSTGEECPIGDLGCACTQGGACNDDLSCSPEQKCVPGETTTTSESGPDETTESTTAEPVTTDSDASTTGPVTPCNPADGQPNVECMDIDAQQPFCSDAGVCGGCTVLPPDGCALVDPDKPICNPDDGQCVACTSDDQSLCTGATPACNPANNTCEGCFEHSHCPDTACDILKRECFPTDKVLYIRHGLEIDKKCTNKVGQGGYEEAPYCNANLAIDHAQSEGPTSGWTFKFLETDAATFHGDIHIPSVDVPEPISYAFVHVGSFPQQELGQKQHTRLESNGPVITVGANVVAYINNFSIYSISNQDDNAVGVGCLQNSSVFLDASYIRDTRGSGIRSIGCDVYLRRSSVYNSRTEGVELNCAEQHCELHMINSYISDNQHVQSDGGGGIFAENATLDIVFSGILGNNAEIDPNDMFARGDSIHCVGDTVDGQIRNSAIGRKPMGNAMSIKCAGGDLTIEHTLLDSDDFKTGNNKKAGEDVLGYFLTNQLSGARPINPEPPDGLPKDLEFAVWEKGDPQVDYDGQARKAKDKQIDFVGADVMGQ</sequence>
<dbReference type="InterPro" id="IPR011050">
    <property type="entry name" value="Pectin_lyase_fold/virulence"/>
</dbReference>
<dbReference type="PROSITE" id="PS51257">
    <property type="entry name" value="PROKAR_LIPOPROTEIN"/>
    <property type="match status" value="1"/>
</dbReference>
<evidence type="ECO:0000313" key="4">
    <source>
        <dbReference type="Proteomes" id="UP001150924"/>
    </source>
</evidence>
<organism evidence="3 4">
    <name type="scientific">Nannocystis pusilla</name>
    <dbReference type="NCBI Taxonomy" id="889268"/>
    <lineage>
        <taxon>Bacteria</taxon>
        <taxon>Pseudomonadati</taxon>
        <taxon>Myxococcota</taxon>
        <taxon>Polyangia</taxon>
        <taxon>Nannocystales</taxon>
        <taxon>Nannocystaceae</taxon>
        <taxon>Nannocystis</taxon>
    </lineage>
</organism>
<comment type="caution">
    <text evidence="3">The sequence shown here is derived from an EMBL/GenBank/DDBJ whole genome shotgun (WGS) entry which is preliminary data.</text>
</comment>
<dbReference type="SUPFAM" id="SSF51126">
    <property type="entry name" value="Pectin lyase-like"/>
    <property type="match status" value="1"/>
</dbReference>
<dbReference type="AlphaFoldDB" id="A0A9X3IX73"/>
<evidence type="ECO:0000256" key="1">
    <source>
        <dbReference type="SAM" id="MobiDB-lite"/>
    </source>
</evidence>
<feature type="region of interest" description="Disordered" evidence="1">
    <location>
        <begin position="26"/>
        <end position="49"/>
    </location>
</feature>
<evidence type="ECO:0000313" key="3">
    <source>
        <dbReference type="EMBL" id="MCY1006700.1"/>
    </source>
</evidence>
<dbReference type="Proteomes" id="UP001150924">
    <property type="component" value="Unassembled WGS sequence"/>
</dbReference>
<proteinExistence type="predicted"/>
<evidence type="ECO:0000256" key="2">
    <source>
        <dbReference type="SAM" id="SignalP"/>
    </source>
</evidence>
<gene>
    <name evidence="3" type="ORF">OV079_14295</name>
</gene>
<evidence type="ECO:0008006" key="5">
    <source>
        <dbReference type="Google" id="ProtNLM"/>
    </source>
</evidence>
<name>A0A9X3IX73_9BACT</name>